<evidence type="ECO:0000259" key="4">
    <source>
        <dbReference type="Pfam" id="PF13649"/>
    </source>
</evidence>
<dbReference type="AlphaFoldDB" id="A0A937RGN6"/>
<dbReference type="PANTHER" id="PTHR43464">
    <property type="entry name" value="METHYLTRANSFERASE"/>
    <property type="match status" value="1"/>
</dbReference>
<comment type="caution">
    <text evidence="5">The sequence shown here is derived from an EMBL/GenBank/DDBJ whole genome shotgun (WGS) entry which is preliminary data.</text>
</comment>
<dbReference type="EMBL" id="JAEACQ010000287">
    <property type="protein sequence ID" value="MBL7631848.1"/>
    <property type="molecule type" value="Genomic_DNA"/>
</dbReference>
<dbReference type="Pfam" id="PF13649">
    <property type="entry name" value="Methyltransf_25"/>
    <property type="match status" value="1"/>
</dbReference>
<dbReference type="GO" id="GO:0032259">
    <property type="term" value="P:methylation"/>
    <property type="evidence" value="ECO:0007669"/>
    <property type="project" value="UniProtKB-KW"/>
</dbReference>
<protein>
    <submittedName>
        <fullName evidence="5">Class I SAM-dependent methyltransferase</fullName>
    </submittedName>
</protein>
<gene>
    <name evidence="5" type="ORF">I7412_32750</name>
</gene>
<proteinExistence type="predicted"/>
<dbReference type="Proteomes" id="UP000604475">
    <property type="component" value="Unassembled WGS sequence"/>
</dbReference>
<keyword evidence="6" id="KW-1185">Reference proteome</keyword>
<evidence type="ECO:0000313" key="5">
    <source>
        <dbReference type="EMBL" id="MBL7631848.1"/>
    </source>
</evidence>
<dbReference type="InterPro" id="IPR029063">
    <property type="entry name" value="SAM-dependent_MTases_sf"/>
</dbReference>
<evidence type="ECO:0000256" key="1">
    <source>
        <dbReference type="ARBA" id="ARBA00022603"/>
    </source>
</evidence>
<dbReference type="RefSeq" id="WP_203000844.1">
    <property type="nucleotide sequence ID" value="NZ_JADWYU010000080.1"/>
</dbReference>
<name>A0A937RGN6_9ACTN</name>
<feature type="domain" description="Methyltransferase" evidence="4">
    <location>
        <begin position="38"/>
        <end position="135"/>
    </location>
</feature>
<reference evidence="5" key="1">
    <citation type="submission" date="2020-12" db="EMBL/GenBank/DDBJ databases">
        <title>Genomic characterization of non-nitrogen-fixing Frankia strains.</title>
        <authorList>
            <person name="Carlos-Shanley C."/>
            <person name="Guerra T."/>
            <person name="Hahn D."/>
        </authorList>
    </citation>
    <scope>NUCLEOTIDE SEQUENCE</scope>
    <source>
        <strain evidence="5">CN6</strain>
    </source>
</reference>
<dbReference type="SUPFAM" id="SSF53335">
    <property type="entry name" value="S-adenosyl-L-methionine-dependent methyltransferases"/>
    <property type="match status" value="1"/>
</dbReference>
<dbReference type="PANTHER" id="PTHR43464:SF19">
    <property type="entry name" value="UBIQUINONE BIOSYNTHESIS O-METHYLTRANSFERASE, MITOCHONDRIAL"/>
    <property type="match status" value="1"/>
</dbReference>
<dbReference type="InterPro" id="IPR041698">
    <property type="entry name" value="Methyltransf_25"/>
</dbReference>
<organism evidence="5 6">
    <name type="scientific">Frankia nepalensis</name>
    <dbReference type="NCBI Taxonomy" id="1836974"/>
    <lineage>
        <taxon>Bacteria</taxon>
        <taxon>Bacillati</taxon>
        <taxon>Actinomycetota</taxon>
        <taxon>Actinomycetes</taxon>
        <taxon>Frankiales</taxon>
        <taxon>Frankiaceae</taxon>
        <taxon>Frankia</taxon>
    </lineage>
</organism>
<keyword evidence="3" id="KW-0949">S-adenosyl-L-methionine</keyword>
<evidence type="ECO:0000256" key="2">
    <source>
        <dbReference type="ARBA" id="ARBA00022679"/>
    </source>
</evidence>
<dbReference type="Gene3D" id="3.40.50.150">
    <property type="entry name" value="Vaccinia Virus protein VP39"/>
    <property type="match status" value="1"/>
</dbReference>
<dbReference type="GO" id="GO:0008168">
    <property type="term" value="F:methyltransferase activity"/>
    <property type="evidence" value="ECO:0007669"/>
    <property type="project" value="UniProtKB-KW"/>
</dbReference>
<keyword evidence="2" id="KW-0808">Transferase</keyword>
<accession>A0A937RGN6</accession>
<keyword evidence="1 5" id="KW-0489">Methyltransferase</keyword>
<dbReference type="CDD" id="cd02440">
    <property type="entry name" value="AdoMet_MTases"/>
    <property type="match status" value="1"/>
</dbReference>
<evidence type="ECO:0000313" key="6">
    <source>
        <dbReference type="Proteomes" id="UP000604475"/>
    </source>
</evidence>
<sequence length="208" mass="21657">MDATDWDARYGGNELVWGLEPNRFVAAELADLPAGRALDLACGEGRNAIWLASLGWHVTGLDFSAAAIDRARCLAADAGVAERAEFLVANVLETADAEAPPAGSFDAVVVAYLQLTAPARRAALRRAAGWLAPGGTLLVVAHDVANLTDGIGGPRDASVLYTPDSAAADLADLPELTIEKAERALRPVATPDGQVDAIDTLLRAHRAA</sequence>
<evidence type="ECO:0000256" key="3">
    <source>
        <dbReference type="ARBA" id="ARBA00022691"/>
    </source>
</evidence>